<evidence type="ECO:0000256" key="3">
    <source>
        <dbReference type="ARBA" id="ARBA00022598"/>
    </source>
</evidence>
<feature type="region of interest" description="Disordered" evidence="10">
    <location>
        <begin position="673"/>
        <end position="693"/>
    </location>
</feature>
<evidence type="ECO:0000256" key="6">
    <source>
        <dbReference type="ARBA" id="ARBA00022917"/>
    </source>
</evidence>
<gene>
    <name evidence="13" type="ORF">BDZ85DRAFT_295544</name>
</gene>
<dbReference type="PRINTS" id="PR00984">
    <property type="entry name" value="TRNASYNTHILE"/>
</dbReference>
<dbReference type="SUPFAM" id="SSF47323">
    <property type="entry name" value="Anticodon-binding domain of a subclass of class I aminoacyl-tRNA synthetases"/>
    <property type="match status" value="1"/>
</dbReference>
<dbReference type="Gene3D" id="1.10.10.830">
    <property type="entry name" value="Ile-tRNA synthetase CP2 domain-like"/>
    <property type="match status" value="1"/>
</dbReference>
<evidence type="ECO:0000256" key="2">
    <source>
        <dbReference type="ARBA" id="ARBA00013165"/>
    </source>
</evidence>
<proteinExistence type="inferred from homology"/>
<evidence type="ECO:0000256" key="9">
    <source>
        <dbReference type="RuleBase" id="RU363035"/>
    </source>
</evidence>
<evidence type="ECO:0000259" key="11">
    <source>
        <dbReference type="Pfam" id="PF00133"/>
    </source>
</evidence>
<evidence type="ECO:0000256" key="1">
    <source>
        <dbReference type="ARBA" id="ARBA00005594"/>
    </source>
</evidence>
<dbReference type="NCBIfam" id="TIGR00392">
    <property type="entry name" value="ileS"/>
    <property type="match status" value="1"/>
</dbReference>
<keyword evidence="3 9" id="KW-0436">Ligase</keyword>
<dbReference type="InterPro" id="IPR001412">
    <property type="entry name" value="aa-tRNA-synth_I_CS"/>
</dbReference>
<organism evidence="13 14">
    <name type="scientific">Elsinoe ampelina</name>
    <dbReference type="NCBI Taxonomy" id="302913"/>
    <lineage>
        <taxon>Eukaryota</taxon>
        <taxon>Fungi</taxon>
        <taxon>Dikarya</taxon>
        <taxon>Ascomycota</taxon>
        <taxon>Pezizomycotina</taxon>
        <taxon>Dothideomycetes</taxon>
        <taxon>Dothideomycetidae</taxon>
        <taxon>Myriangiales</taxon>
        <taxon>Elsinoaceae</taxon>
        <taxon>Elsinoe</taxon>
    </lineage>
</organism>
<keyword evidence="4 9" id="KW-0547">Nucleotide-binding</keyword>
<evidence type="ECO:0000256" key="4">
    <source>
        <dbReference type="ARBA" id="ARBA00022741"/>
    </source>
</evidence>
<dbReference type="InterPro" id="IPR009008">
    <property type="entry name" value="Val/Leu/Ile-tRNA-synth_edit"/>
</dbReference>
<evidence type="ECO:0000259" key="12">
    <source>
        <dbReference type="Pfam" id="PF08264"/>
    </source>
</evidence>
<dbReference type="SUPFAM" id="SSF48371">
    <property type="entry name" value="ARM repeat"/>
    <property type="match status" value="1"/>
</dbReference>
<protein>
    <recommendedName>
        <fullName evidence="2">isoleucine--tRNA ligase</fullName>
        <ecNumber evidence="2">6.1.1.5</ecNumber>
    </recommendedName>
    <alternativeName>
        <fullName evidence="8">Isoleucyl-tRNA synthetase</fullName>
    </alternativeName>
</protein>
<evidence type="ECO:0000313" key="14">
    <source>
        <dbReference type="Proteomes" id="UP000799538"/>
    </source>
</evidence>
<dbReference type="Gene3D" id="3.40.50.620">
    <property type="entry name" value="HUPs"/>
    <property type="match status" value="2"/>
</dbReference>
<evidence type="ECO:0000256" key="8">
    <source>
        <dbReference type="ARBA" id="ARBA00032665"/>
    </source>
</evidence>
<dbReference type="PANTHER" id="PTHR42765">
    <property type="entry name" value="SOLEUCYL-TRNA SYNTHETASE"/>
    <property type="match status" value="1"/>
</dbReference>
<comment type="similarity">
    <text evidence="1 9">Belongs to the class-I aminoacyl-tRNA synthetase family.</text>
</comment>
<dbReference type="Gene3D" id="1.10.730.20">
    <property type="match status" value="1"/>
</dbReference>
<dbReference type="InterPro" id="IPR013155">
    <property type="entry name" value="M/V/L/I-tRNA-synth_anticd-bd"/>
</dbReference>
<evidence type="ECO:0000313" key="13">
    <source>
        <dbReference type="EMBL" id="KAF2224553.1"/>
    </source>
</evidence>
<dbReference type="CDD" id="cd07960">
    <property type="entry name" value="Anticodon_Ia_Ile_BEm"/>
    <property type="match status" value="1"/>
</dbReference>
<evidence type="ECO:0000256" key="7">
    <source>
        <dbReference type="ARBA" id="ARBA00023146"/>
    </source>
</evidence>
<dbReference type="GO" id="GO:0004822">
    <property type="term" value="F:isoleucine-tRNA ligase activity"/>
    <property type="evidence" value="ECO:0007669"/>
    <property type="project" value="UniProtKB-EC"/>
</dbReference>
<dbReference type="InterPro" id="IPR002301">
    <property type="entry name" value="Ile-tRNA-ligase"/>
</dbReference>
<keyword evidence="6 9" id="KW-0648">Protein biosynthesis</keyword>
<dbReference type="PANTHER" id="PTHR42765:SF1">
    <property type="entry name" value="ISOLEUCINE--TRNA LIGASE, MITOCHONDRIAL"/>
    <property type="match status" value="1"/>
</dbReference>
<feature type="domain" description="Aminoacyl-tRNA synthetase class Ia" evidence="11">
    <location>
        <begin position="56"/>
        <end position="717"/>
    </location>
</feature>
<dbReference type="EC" id="6.1.1.5" evidence="2"/>
<dbReference type="GO" id="GO:0002161">
    <property type="term" value="F:aminoacyl-tRNA deacylase activity"/>
    <property type="evidence" value="ECO:0007669"/>
    <property type="project" value="InterPro"/>
</dbReference>
<keyword evidence="5 9" id="KW-0067">ATP-binding</keyword>
<dbReference type="InterPro" id="IPR009080">
    <property type="entry name" value="tRNAsynth_Ia_anticodon-bd"/>
</dbReference>
<dbReference type="InterPro" id="IPR050081">
    <property type="entry name" value="Ile-tRNA_ligase"/>
</dbReference>
<dbReference type="InterPro" id="IPR014729">
    <property type="entry name" value="Rossmann-like_a/b/a_fold"/>
</dbReference>
<dbReference type="InterPro" id="IPR016024">
    <property type="entry name" value="ARM-type_fold"/>
</dbReference>
<dbReference type="GO" id="GO:0005524">
    <property type="term" value="F:ATP binding"/>
    <property type="evidence" value="ECO:0007669"/>
    <property type="project" value="UniProtKB-KW"/>
</dbReference>
<keyword evidence="14" id="KW-1185">Reference proteome</keyword>
<dbReference type="AlphaFoldDB" id="A0A6A6GGB7"/>
<dbReference type="SUPFAM" id="SSF50677">
    <property type="entry name" value="ValRS/IleRS/LeuRS editing domain"/>
    <property type="match status" value="1"/>
</dbReference>
<reference evidence="14" key="1">
    <citation type="journal article" date="2020" name="Stud. Mycol.">
        <title>101 Dothideomycetes genomes: A test case for predicting lifestyles and emergence of pathogens.</title>
        <authorList>
            <person name="Haridas S."/>
            <person name="Albert R."/>
            <person name="Binder M."/>
            <person name="Bloem J."/>
            <person name="LaButti K."/>
            <person name="Salamov A."/>
            <person name="Andreopoulos B."/>
            <person name="Baker S."/>
            <person name="Barry K."/>
            <person name="Bills G."/>
            <person name="Bluhm B."/>
            <person name="Cannon C."/>
            <person name="Castanera R."/>
            <person name="Culley D."/>
            <person name="Daum C."/>
            <person name="Ezra D."/>
            <person name="Gonzalez J."/>
            <person name="Henrissat B."/>
            <person name="Kuo A."/>
            <person name="Liang C."/>
            <person name="Lipzen A."/>
            <person name="Lutzoni F."/>
            <person name="Magnuson J."/>
            <person name="Mondo S."/>
            <person name="Nolan M."/>
            <person name="Ohm R."/>
            <person name="Pangilinan J."/>
            <person name="Park H.-J."/>
            <person name="Ramirez L."/>
            <person name="Alfaro M."/>
            <person name="Sun H."/>
            <person name="Tritt A."/>
            <person name="Yoshinaga Y."/>
            <person name="Zwiers L.-H."/>
            <person name="Turgeon B."/>
            <person name="Goodwin S."/>
            <person name="Spatafora J."/>
            <person name="Crous P."/>
            <person name="Grigoriev I."/>
        </authorList>
    </citation>
    <scope>NUCLEOTIDE SEQUENCE [LARGE SCALE GENOMIC DNA]</scope>
    <source>
        <strain evidence="14">CECT 20119</strain>
    </source>
</reference>
<dbReference type="Gene3D" id="3.90.740.10">
    <property type="entry name" value="Valyl/Leucyl/Isoleucyl-tRNA synthetase, editing domain"/>
    <property type="match status" value="1"/>
</dbReference>
<feature type="domain" description="Methionyl/Valyl/Leucyl/Isoleucyl-tRNA synthetase anticodon-binding" evidence="12">
    <location>
        <begin position="762"/>
        <end position="923"/>
    </location>
</feature>
<dbReference type="GO" id="GO:0006428">
    <property type="term" value="P:isoleucyl-tRNA aminoacylation"/>
    <property type="evidence" value="ECO:0007669"/>
    <property type="project" value="InterPro"/>
</dbReference>
<dbReference type="SUPFAM" id="SSF52374">
    <property type="entry name" value="Nucleotidylyl transferase"/>
    <property type="match status" value="1"/>
</dbReference>
<dbReference type="PROSITE" id="PS00178">
    <property type="entry name" value="AA_TRNA_LIGASE_I"/>
    <property type="match status" value="1"/>
</dbReference>
<sequence length="1128" mass="126456">MGILRPTRLLRAASSLSDVNWSATLSLPKTTFPARATPEDFARYRQRCAIDLYAWQKEYRPDRTESGEDNTFVLHDGPPYANGAVHVGHAVNKVLKDMVLRTEMGRGKRVVYRPGWDCHGLPIELKALREGTGKEQTEVPRVDAMEVRRRARKLAEETVREQGEAFRSWGVMGDWEAPYLTMEKGFEVKQLRVWREMVSKGLIYRQNKPVHWSPSSRTALAEAELEYDDAHKVTAAYIKFPITKLPPVLKKNGYVDANRLTALIWTTTPWTLPANTAIGVRRDIVYTLIDLPDEGQMLVAKDRLEDLKAHFNGVPPDIIIEEILGSALLEGPTEYVNVLSGKTSRIIDADFVTSTSGTGLVHLAAGHGMDDYLVLQSQGFKDVFAPVDDEGKFTAEALPSDPTRLQGLYVESKGTKAVLDILQNRPATLPVNTHKDLSLVLSTENFVHKNPIDWRTKQPVIVRATHQWFANVGSIQDAATQALEAVKFIPETGKTRLQSFLKGRSQWCVSRQRAWGVPIPALYNKETGEAIMTTESIDHIISVIEERGTDAWWSDPADEKAWVSPSLPSGDYIRGTDTMDVWFDSGTSWTSLSLREDKPVADAYVEGTDQHRGWFQSSVLTFIASQDNANPAAPFGNLITHGFTLDAQGHKMSKSLGNVVTPDEILRGVLKTASKNPPNARSAISLPSQTNRPSTLGPDALRLWVASSDYTKDISISQPALLAVHQSLAKYRTTFKFLLGVTSDYPSAHADEGLLEDLTFVDQTLLHALAKTSATVHSLQGKYDFSRSLQALNAFISTDLSATYLETVKDRLYASTSEARLHTQTVLMIVLDELLLMLAPIVPHLVEEVWHHSPAVRRKEGFHPLHRVYDGPFSAVDEEDADAVATLERAIKSMKRVTDAVKAAQEDARKRGKLGSGLACQVEILVPEDASEEFKLTISNLEANAELDDLLIVSASEVLPREKELRRAIQEEEEAQEGMGEIVRGMREWRESVEWEVKREFVIENEEEGETMGEVRVFPSVGDKCERCWKYNVLQIEGEEGEEEDERVPICDRCEEVLGLDEEGEDEEDEEDEEGEEGDEEDEDDEDEEGEDDEDDEEEDELPERGGRDLREQRKRGWRERFGIGGKR</sequence>
<dbReference type="OrthoDB" id="10264412at2759"/>
<evidence type="ECO:0000256" key="10">
    <source>
        <dbReference type="SAM" id="MobiDB-lite"/>
    </source>
</evidence>
<feature type="region of interest" description="Disordered" evidence="10">
    <location>
        <begin position="1057"/>
        <end position="1111"/>
    </location>
</feature>
<dbReference type="GO" id="GO:0032543">
    <property type="term" value="P:mitochondrial translation"/>
    <property type="evidence" value="ECO:0007669"/>
    <property type="project" value="TreeGrafter"/>
</dbReference>
<name>A0A6A6GGB7_9PEZI</name>
<evidence type="ECO:0000256" key="5">
    <source>
        <dbReference type="ARBA" id="ARBA00022840"/>
    </source>
</evidence>
<dbReference type="Proteomes" id="UP000799538">
    <property type="component" value="Unassembled WGS sequence"/>
</dbReference>
<dbReference type="EMBL" id="ML992505">
    <property type="protein sequence ID" value="KAF2224553.1"/>
    <property type="molecule type" value="Genomic_DNA"/>
</dbReference>
<dbReference type="InterPro" id="IPR033708">
    <property type="entry name" value="Anticodon_Ile_BEm"/>
</dbReference>
<keyword evidence="7 9" id="KW-0030">Aminoacyl-tRNA synthetase</keyword>
<feature type="compositionally biased region" description="Acidic residues" evidence="10">
    <location>
        <begin position="1058"/>
        <end position="1102"/>
    </location>
</feature>
<dbReference type="Pfam" id="PF00133">
    <property type="entry name" value="tRNA-synt_1"/>
    <property type="match status" value="1"/>
</dbReference>
<accession>A0A6A6GGB7</accession>
<dbReference type="InterPro" id="IPR002300">
    <property type="entry name" value="aa-tRNA-synth_Ia"/>
</dbReference>
<dbReference type="GO" id="GO:0005739">
    <property type="term" value="C:mitochondrion"/>
    <property type="evidence" value="ECO:0007669"/>
    <property type="project" value="TreeGrafter"/>
</dbReference>
<dbReference type="Pfam" id="PF08264">
    <property type="entry name" value="Anticodon_1"/>
    <property type="match status" value="1"/>
</dbReference>
<dbReference type="GO" id="GO:0000049">
    <property type="term" value="F:tRNA binding"/>
    <property type="evidence" value="ECO:0007669"/>
    <property type="project" value="InterPro"/>
</dbReference>